<dbReference type="EMBL" id="CAEZYZ010000228">
    <property type="protein sequence ID" value="CAB4759417.1"/>
    <property type="molecule type" value="Genomic_DNA"/>
</dbReference>
<accession>A0A6J6ULM0</accession>
<gene>
    <name evidence="1" type="ORF">UFOPK2810_01263</name>
</gene>
<sequence length="188" mass="20807">MAPNVNVDGEIKGVVRMSFSKKIKSGIGIGMIKFEIIVPSHVQGNSGQLAGNIDMTGKDDHLVKDVEVSLKRVHTWQECESRYNSTTGRREDKRVEKSRSEKLGHFLDETQFAITADDTKTIRFVIHFQPFEPQPASSADGGVWGFVTAAFSPLGNTMNHAVHYLVDGDADLEDVAFDKGDQKKIVMI</sequence>
<dbReference type="AlphaFoldDB" id="A0A6J6ULM0"/>
<name>A0A6J6ULM0_9ZZZZ</name>
<reference evidence="1" key="1">
    <citation type="submission" date="2020-05" db="EMBL/GenBank/DDBJ databases">
        <authorList>
            <person name="Chiriac C."/>
            <person name="Salcher M."/>
            <person name="Ghai R."/>
            <person name="Kavagutti S V."/>
        </authorList>
    </citation>
    <scope>NUCLEOTIDE SEQUENCE</scope>
</reference>
<proteinExistence type="predicted"/>
<protein>
    <submittedName>
        <fullName evidence="1">Unannotated protein</fullName>
    </submittedName>
</protein>
<organism evidence="1">
    <name type="scientific">freshwater metagenome</name>
    <dbReference type="NCBI Taxonomy" id="449393"/>
    <lineage>
        <taxon>unclassified sequences</taxon>
        <taxon>metagenomes</taxon>
        <taxon>ecological metagenomes</taxon>
    </lineage>
</organism>
<evidence type="ECO:0000313" key="1">
    <source>
        <dbReference type="EMBL" id="CAB4759417.1"/>
    </source>
</evidence>